<dbReference type="RefSeq" id="WP_046467787.1">
    <property type="nucleotide sequence ID" value="NZ_LAKJ01000018.1"/>
</dbReference>
<name>A0A0M2NTW5_STACC</name>
<proteinExistence type="predicted"/>
<dbReference type="Proteomes" id="UP000034455">
    <property type="component" value="Unassembled WGS sequence"/>
</dbReference>
<comment type="caution">
    <text evidence="2">The sequence shown here is derived from an EMBL/GenBank/DDBJ whole genome shotgun (WGS) entry which is preliminary data.</text>
</comment>
<reference evidence="2 3" key="1">
    <citation type="submission" date="2015-03" db="EMBL/GenBank/DDBJ databases">
        <title>Genome Assembly of Staphylococcus cohnii subsp. cohnii strain G22B2.</title>
        <authorList>
            <person name="Nair G."/>
            <person name="Kaur G."/>
            <person name="Khatri I."/>
            <person name="Singh N.K."/>
            <person name="Sathyabama S."/>
            <person name="Maurya S.K."/>
            <person name="Subramanian S."/>
            <person name="Agrewala J.N."/>
            <person name="Mayilraj S."/>
        </authorList>
    </citation>
    <scope>NUCLEOTIDE SEQUENCE [LARGE SCALE GENOMIC DNA]</scope>
    <source>
        <strain evidence="2 3">G22B2</strain>
    </source>
</reference>
<organism evidence="2 3">
    <name type="scientific">Staphylococcus cohnii subsp. cohnii</name>
    <dbReference type="NCBI Taxonomy" id="74704"/>
    <lineage>
        <taxon>Bacteria</taxon>
        <taxon>Bacillati</taxon>
        <taxon>Bacillota</taxon>
        <taxon>Bacilli</taxon>
        <taxon>Bacillales</taxon>
        <taxon>Staphylococcaceae</taxon>
        <taxon>Staphylococcus</taxon>
        <taxon>Staphylococcus cohnii species complex</taxon>
    </lineage>
</organism>
<dbReference type="EMBL" id="LAKJ01000018">
    <property type="protein sequence ID" value="KKI63166.1"/>
    <property type="molecule type" value="Genomic_DNA"/>
</dbReference>
<protein>
    <submittedName>
        <fullName evidence="2">Uncharacterized protein</fullName>
    </submittedName>
</protein>
<dbReference type="AlphaFoldDB" id="A0A0M2NTW5"/>
<evidence type="ECO:0000313" key="3">
    <source>
        <dbReference type="Proteomes" id="UP000034455"/>
    </source>
</evidence>
<evidence type="ECO:0000313" key="2">
    <source>
        <dbReference type="EMBL" id="KKI63166.1"/>
    </source>
</evidence>
<gene>
    <name evidence="2" type="ORF">UF66_1022</name>
</gene>
<evidence type="ECO:0000256" key="1">
    <source>
        <dbReference type="SAM" id="Coils"/>
    </source>
</evidence>
<feature type="coiled-coil region" evidence="1">
    <location>
        <begin position="58"/>
        <end position="85"/>
    </location>
</feature>
<sequence>MRKATKQELEDFIRVNDFGVDGIYDKDSAIKHFRNSSKQFKSELNQYKQAYQHCVDDLIVLRANNKRLERENAEQLALLKQFRKLIDYKLTLHQGSSMYREYRSKLDQLGVK</sequence>
<accession>A0A0M2NTW5</accession>
<dbReference type="PATRIC" id="fig|74704.6.peg.1051"/>
<keyword evidence="1" id="KW-0175">Coiled coil</keyword>